<organism evidence="1 2">
    <name type="scientific">Oldenlandia corymbosa var. corymbosa</name>
    <dbReference type="NCBI Taxonomy" id="529605"/>
    <lineage>
        <taxon>Eukaryota</taxon>
        <taxon>Viridiplantae</taxon>
        <taxon>Streptophyta</taxon>
        <taxon>Embryophyta</taxon>
        <taxon>Tracheophyta</taxon>
        <taxon>Spermatophyta</taxon>
        <taxon>Magnoliopsida</taxon>
        <taxon>eudicotyledons</taxon>
        <taxon>Gunneridae</taxon>
        <taxon>Pentapetalae</taxon>
        <taxon>asterids</taxon>
        <taxon>lamiids</taxon>
        <taxon>Gentianales</taxon>
        <taxon>Rubiaceae</taxon>
        <taxon>Rubioideae</taxon>
        <taxon>Spermacoceae</taxon>
        <taxon>Hedyotis-Oldenlandia complex</taxon>
        <taxon>Oldenlandia</taxon>
    </lineage>
</organism>
<reference evidence="1" key="1">
    <citation type="submission" date="2023-03" db="EMBL/GenBank/DDBJ databases">
        <authorList>
            <person name="Julca I."/>
        </authorList>
    </citation>
    <scope>NUCLEOTIDE SEQUENCE</scope>
</reference>
<dbReference type="EMBL" id="OX459121">
    <property type="protein sequence ID" value="CAI9104217.1"/>
    <property type="molecule type" value="Genomic_DNA"/>
</dbReference>
<sequence length="58" mass="6357">MEAQQELVAYCHIVARNEASWKGLSLWGRTMCISTGMGAAAVFERGDSCDELYSMPGK</sequence>
<name>A0AAV1DC24_OLDCO</name>
<dbReference type="Proteomes" id="UP001161247">
    <property type="component" value="Chromosome 4"/>
</dbReference>
<accession>A0AAV1DC24</accession>
<evidence type="ECO:0000313" key="2">
    <source>
        <dbReference type="Proteomes" id="UP001161247"/>
    </source>
</evidence>
<keyword evidence="2" id="KW-1185">Reference proteome</keyword>
<protein>
    <submittedName>
        <fullName evidence="1">OLC1v1002847C1</fullName>
    </submittedName>
</protein>
<proteinExistence type="predicted"/>
<gene>
    <name evidence="1" type="ORF">OLC1_LOCUS13190</name>
</gene>
<dbReference type="AlphaFoldDB" id="A0AAV1DC24"/>
<evidence type="ECO:0000313" key="1">
    <source>
        <dbReference type="EMBL" id="CAI9104217.1"/>
    </source>
</evidence>